<dbReference type="InterPro" id="IPR029063">
    <property type="entry name" value="SAM-dependent_MTases_sf"/>
</dbReference>
<dbReference type="AlphaFoldDB" id="F0WI85"/>
<reference evidence="1" key="2">
    <citation type="submission" date="2011-02" db="EMBL/GenBank/DDBJ databases">
        <authorList>
            <person name="MacLean D."/>
        </authorList>
    </citation>
    <scope>NUCLEOTIDE SEQUENCE</scope>
</reference>
<dbReference type="PANTHER" id="PTHR23108">
    <property type="entry name" value="METHYLTRANSFERASE-RELATED"/>
    <property type="match status" value="1"/>
</dbReference>
<dbReference type="Pfam" id="PF10294">
    <property type="entry name" value="Methyltransf_16"/>
    <property type="match status" value="1"/>
</dbReference>
<organism evidence="1">
    <name type="scientific">Albugo laibachii Nc14</name>
    <dbReference type="NCBI Taxonomy" id="890382"/>
    <lineage>
        <taxon>Eukaryota</taxon>
        <taxon>Sar</taxon>
        <taxon>Stramenopiles</taxon>
        <taxon>Oomycota</taxon>
        <taxon>Peronosporomycetes</taxon>
        <taxon>Albuginales</taxon>
        <taxon>Albuginaceae</taxon>
        <taxon>Albugo</taxon>
    </lineage>
</organism>
<accession>F0WI85</accession>
<dbReference type="Gene3D" id="3.40.50.150">
    <property type="entry name" value="Vaccinia Virus protein VP39"/>
    <property type="match status" value="1"/>
</dbReference>
<dbReference type="PANTHER" id="PTHR23108:SF0">
    <property type="entry name" value="METHYLTRANSFERASE-LIKE PROTEIN 22"/>
    <property type="match status" value="1"/>
</dbReference>
<dbReference type="EMBL" id="FR824153">
    <property type="protein sequence ID" value="CCA20964.1"/>
    <property type="molecule type" value="Genomic_DNA"/>
</dbReference>
<dbReference type="InterPro" id="IPR038899">
    <property type="entry name" value="METTL22"/>
</dbReference>
<protein>
    <submittedName>
        <fullName evidence="1">AlNc14C108G6292 protein</fullName>
    </submittedName>
</protein>
<reference evidence="1" key="1">
    <citation type="journal article" date="2011" name="PLoS Biol.">
        <title>Gene gain and loss during evolution of obligate parasitism in the white rust pathogen of Arabidopsis thaliana.</title>
        <authorList>
            <person name="Kemen E."/>
            <person name="Gardiner A."/>
            <person name="Schultz-Larsen T."/>
            <person name="Kemen A.C."/>
            <person name="Balmuth A.L."/>
            <person name="Robert-Seilaniantz A."/>
            <person name="Bailey K."/>
            <person name="Holub E."/>
            <person name="Studholme D.J."/>
            <person name="Maclean D."/>
            <person name="Jones J.D."/>
        </authorList>
    </citation>
    <scope>NUCLEOTIDE SEQUENCE</scope>
</reference>
<name>F0WI85_9STRA</name>
<dbReference type="InterPro" id="IPR019410">
    <property type="entry name" value="Methyltransf_16"/>
</dbReference>
<dbReference type="GO" id="GO:0008276">
    <property type="term" value="F:protein methyltransferase activity"/>
    <property type="evidence" value="ECO:0007669"/>
    <property type="project" value="InterPro"/>
</dbReference>
<dbReference type="GO" id="GO:0005634">
    <property type="term" value="C:nucleus"/>
    <property type="evidence" value="ECO:0007669"/>
    <property type="project" value="TreeGrafter"/>
</dbReference>
<evidence type="ECO:0000313" key="1">
    <source>
        <dbReference type="EMBL" id="CCA20964.1"/>
    </source>
</evidence>
<proteinExistence type="predicted"/>
<dbReference type="HOGENOM" id="CLU_1279666_0_0_1"/>
<gene>
    <name evidence="1" type="primary">AlNc14C108G6292</name>
    <name evidence="1" type="ORF">ALNC14_071070</name>
</gene>
<sequence>MHVSSEVQVGLLQTNQLSSSSTLVLQIVSPNKPIHCSTSSVPYEDPDGDLVVPRKESKLRRKRPKRYALTSTSSITQLQEATSSNLQECGTQLWRGALLLSELLLGNSKLIENTSVIEVGCGIGLVAIIASRYSHIFFAADNDLRTLKLTQTNIDRNAHGPLRVRYLDWTDLTPVERDGCFGWTSCDITTFQSVSIILARYKEYDRLTWSFLTISK</sequence>
<dbReference type="SUPFAM" id="SSF53335">
    <property type="entry name" value="S-adenosyl-L-methionine-dependent methyltransferases"/>
    <property type="match status" value="1"/>
</dbReference>